<dbReference type="CDD" id="cd12148">
    <property type="entry name" value="fungal_TF_MHR"/>
    <property type="match status" value="1"/>
</dbReference>
<dbReference type="PANTHER" id="PTHR31644">
    <property type="entry name" value="TRANSCRIPTIONAL ACTIVATOR ARO80-RELATED"/>
    <property type="match status" value="1"/>
</dbReference>
<evidence type="ECO:0000313" key="4">
    <source>
        <dbReference type="EMBL" id="OAQ72560.1"/>
    </source>
</evidence>
<proteinExistence type="predicted"/>
<feature type="compositionally biased region" description="Polar residues" evidence="2">
    <location>
        <begin position="83"/>
        <end position="105"/>
    </location>
</feature>
<feature type="region of interest" description="Disordered" evidence="2">
    <location>
        <begin position="724"/>
        <end position="752"/>
    </location>
</feature>
<feature type="domain" description="Zn(2)-C6 fungal-type" evidence="3">
    <location>
        <begin position="34"/>
        <end position="67"/>
    </location>
</feature>
<evidence type="ECO:0000313" key="5">
    <source>
        <dbReference type="Proteomes" id="UP000078397"/>
    </source>
</evidence>
<dbReference type="EMBL" id="LSBJ02000001">
    <property type="protein sequence ID" value="OAQ72560.1"/>
    <property type="molecule type" value="Genomic_DNA"/>
</dbReference>
<dbReference type="PROSITE" id="PS00463">
    <property type="entry name" value="ZN2_CY6_FUNGAL_1"/>
    <property type="match status" value="1"/>
</dbReference>
<dbReference type="InterPro" id="IPR052780">
    <property type="entry name" value="AAA_Catabolism_Regulators"/>
</dbReference>
<dbReference type="GO" id="GO:0045944">
    <property type="term" value="P:positive regulation of transcription by RNA polymerase II"/>
    <property type="evidence" value="ECO:0007669"/>
    <property type="project" value="TreeGrafter"/>
</dbReference>
<dbReference type="GO" id="GO:0008270">
    <property type="term" value="F:zinc ion binding"/>
    <property type="evidence" value="ECO:0007669"/>
    <property type="project" value="InterPro"/>
</dbReference>
<gene>
    <name evidence="4" type="ORF">VFPPC_00504</name>
</gene>
<dbReference type="SUPFAM" id="SSF57701">
    <property type="entry name" value="Zn2/Cys6 DNA-binding domain"/>
    <property type="match status" value="1"/>
</dbReference>
<dbReference type="CDD" id="cd00067">
    <property type="entry name" value="GAL4"/>
    <property type="match status" value="1"/>
</dbReference>
<feature type="compositionally biased region" description="Low complexity" evidence="2">
    <location>
        <begin position="730"/>
        <end position="748"/>
    </location>
</feature>
<reference evidence="4 5" key="1">
    <citation type="journal article" date="2016" name="PLoS Pathog.">
        <title>Biosynthesis of antibiotic leucinostatins in bio-control fungus Purpureocillium lilacinum and their inhibition on phytophthora revealed by genome mining.</title>
        <authorList>
            <person name="Wang G."/>
            <person name="Liu Z."/>
            <person name="Lin R."/>
            <person name="Li E."/>
            <person name="Mao Z."/>
            <person name="Ling J."/>
            <person name="Yang Y."/>
            <person name="Yin W.B."/>
            <person name="Xie B."/>
        </authorList>
    </citation>
    <scope>NUCLEOTIDE SEQUENCE [LARGE SCALE GENOMIC DNA]</scope>
    <source>
        <strain evidence="4">170</strain>
    </source>
</reference>
<sequence length="804" mass="90344">MTRQDDSPQETLSFMPLNEPSSPPASKHRRAFLSCERCRKRKSRCEPLDGRIQPCKRCAVEKRPCEFRQSRQAKRNSLRLLPSLSQARQGPSPESTHDNPSVTSPAYNLRQLNASQIRGLGATERVEGSPGRSQGLESPTRSPVLDARTRVVSAQLHNAADALDLLTFAATSTQEASDLNASSGTTPRLVGLSSSLKGDSTQQDGEPSNEQKIWNSFILIKKDLLSKPEAVKYLDFFFEKLWPLKPIIPRYYKNPRNYHRLIVEEPLLSICLITISSRYAVFSGAHAQIRSERLHWQSWRILQKYLQSVMWGSMSTRSMGAIASMLLLIDWHVKAINFPEDFTDAEGELVDSTSEREHIDVQNAQQRYGMASALEKLNILSPAYRSNNMSWTLLSNAIALGHERGCFDPDNSNSSIPQSESDKRRQEWRVLVCVFIYLTDESLATRLGLEPLLPEKSRRLVRDWLFAPFASAMPHSTLWESYFELSIEAKKGRDLLNSLRKSGLGVHGQNMIPDMEYLNRSLDRWRRQNQHQQDDTNSFIKACVDIEYHYVVMYSFGPASQALLSSRVKNREETSSTADIETLRQLASKANKASSNLLDVVVETLGPLNLLTYVPVRFWLFIVASSLHLLKVSSDIPFIVHTPRRKQMLYSHHMHAYAHFYVPASVKETLTANENVADGHPNIRLLRAVISAIHTSAPDDIHMAVRYAKFLGTVLRSSLQASSNAGQASAPPDGTLAAATADAGNGLPNPATSLRPTFDLEDFDFGYDFTDVCSWDFPPNFEPISDPVAWWDGSLGRHGALRFS</sequence>
<dbReference type="OrthoDB" id="2262349at2759"/>
<name>A0A179G4X8_METCM</name>
<evidence type="ECO:0000256" key="2">
    <source>
        <dbReference type="SAM" id="MobiDB-lite"/>
    </source>
</evidence>
<feature type="region of interest" description="Disordered" evidence="2">
    <location>
        <begin position="123"/>
        <end position="144"/>
    </location>
</feature>
<evidence type="ECO:0000259" key="3">
    <source>
        <dbReference type="PROSITE" id="PS50048"/>
    </source>
</evidence>
<dbReference type="Proteomes" id="UP000078397">
    <property type="component" value="Unassembled WGS sequence"/>
</dbReference>
<dbReference type="PANTHER" id="PTHR31644:SF2">
    <property type="entry name" value="TRANSCRIPTIONAL ACTIVATOR ARO80-RELATED"/>
    <property type="match status" value="1"/>
</dbReference>
<dbReference type="AlphaFoldDB" id="A0A179G4X8"/>
<dbReference type="RefSeq" id="XP_018148643.1">
    <property type="nucleotide sequence ID" value="XM_018280511.1"/>
</dbReference>
<dbReference type="GO" id="GO:0005634">
    <property type="term" value="C:nucleus"/>
    <property type="evidence" value="ECO:0007669"/>
    <property type="project" value="TreeGrafter"/>
</dbReference>
<protein>
    <submittedName>
        <fullName evidence="4">Fungal zn(2)-Cys(6) binuclear cluster domain-containing protein</fullName>
    </submittedName>
</protein>
<dbReference type="SMART" id="SM00066">
    <property type="entry name" value="GAL4"/>
    <property type="match status" value="1"/>
</dbReference>
<dbReference type="GeneID" id="28844505"/>
<accession>A0A179G4X8</accession>
<dbReference type="KEGG" id="pchm:VFPPC_00504"/>
<comment type="caution">
    <text evidence="4">The sequence shown here is derived from an EMBL/GenBank/DDBJ whole genome shotgun (WGS) entry which is preliminary data.</text>
</comment>
<feature type="compositionally biased region" description="Polar residues" evidence="2">
    <location>
        <begin position="131"/>
        <end position="141"/>
    </location>
</feature>
<dbReference type="GO" id="GO:0009074">
    <property type="term" value="P:aromatic amino acid family catabolic process"/>
    <property type="evidence" value="ECO:0007669"/>
    <property type="project" value="TreeGrafter"/>
</dbReference>
<organism evidence="4 5">
    <name type="scientific">Pochonia chlamydosporia 170</name>
    <dbReference type="NCBI Taxonomy" id="1380566"/>
    <lineage>
        <taxon>Eukaryota</taxon>
        <taxon>Fungi</taxon>
        <taxon>Dikarya</taxon>
        <taxon>Ascomycota</taxon>
        <taxon>Pezizomycotina</taxon>
        <taxon>Sordariomycetes</taxon>
        <taxon>Hypocreomycetidae</taxon>
        <taxon>Hypocreales</taxon>
        <taxon>Clavicipitaceae</taxon>
        <taxon>Pochonia</taxon>
    </lineage>
</organism>
<keyword evidence="5" id="KW-1185">Reference proteome</keyword>
<dbReference type="InterPro" id="IPR036864">
    <property type="entry name" value="Zn2-C6_fun-type_DNA-bd_sf"/>
</dbReference>
<feature type="region of interest" description="Disordered" evidence="2">
    <location>
        <begin position="176"/>
        <end position="208"/>
    </location>
</feature>
<dbReference type="InterPro" id="IPR001138">
    <property type="entry name" value="Zn2Cys6_DnaBD"/>
</dbReference>
<dbReference type="GO" id="GO:0000981">
    <property type="term" value="F:DNA-binding transcription factor activity, RNA polymerase II-specific"/>
    <property type="evidence" value="ECO:0007669"/>
    <property type="project" value="InterPro"/>
</dbReference>
<keyword evidence="1" id="KW-0539">Nucleus</keyword>
<feature type="region of interest" description="Disordered" evidence="2">
    <location>
        <begin position="1"/>
        <end position="31"/>
    </location>
</feature>
<evidence type="ECO:0000256" key="1">
    <source>
        <dbReference type="ARBA" id="ARBA00023242"/>
    </source>
</evidence>
<dbReference type="Gene3D" id="4.10.240.10">
    <property type="entry name" value="Zn(2)-C6 fungal-type DNA-binding domain"/>
    <property type="match status" value="1"/>
</dbReference>
<dbReference type="PROSITE" id="PS50048">
    <property type="entry name" value="ZN2_CY6_FUNGAL_2"/>
    <property type="match status" value="1"/>
</dbReference>
<feature type="region of interest" description="Disordered" evidence="2">
    <location>
        <begin position="69"/>
        <end position="105"/>
    </location>
</feature>